<feature type="compositionally biased region" description="Basic and acidic residues" evidence="1">
    <location>
        <begin position="58"/>
        <end position="77"/>
    </location>
</feature>
<gene>
    <name evidence="4" type="ORF">ACFOEB_13930</name>
</gene>
<name>A0ABV7HUM8_9GAMM</name>
<evidence type="ECO:0000313" key="4">
    <source>
        <dbReference type="EMBL" id="MFC3156306.1"/>
    </source>
</evidence>
<feature type="signal peptide" evidence="2">
    <location>
        <begin position="1"/>
        <end position="25"/>
    </location>
</feature>
<evidence type="ECO:0000256" key="1">
    <source>
        <dbReference type="SAM" id="MobiDB-lite"/>
    </source>
</evidence>
<dbReference type="RefSeq" id="WP_382417475.1">
    <property type="nucleotide sequence ID" value="NZ_AP031500.1"/>
</dbReference>
<dbReference type="Proteomes" id="UP001595548">
    <property type="component" value="Unassembled WGS sequence"/>
</dbReference>
<comment type="caution">
    <text evidence="4">The sequence shown here is derived from an EMBL/GenBank/DDBJ whole genome shotgun (WGS) entry which is preliminary data.</text>
</comment>
<feature type="region of interest" description="Disordered" evidence="1">
    <location>
        <begin position="36"/>
        <end position="95"/>
    </location>
</feature>
<feature type="chain" id="PRO_5046751964" evidence="2">
    <location>
        <begin position="26"/>
        <end position="143"/>
    </location>
</feature>
<proteinExistence type="predicted"/>
<accession>A0ABV7HUM8</accession>
<dbReference type="EMBL" id="JBHRTL010000029">
    <property type="protein sequence ID" value="MFC3156306.1"/>
    <property type="molecule type" value="Genomic_DNA"/>
</dbReference>
<evidence type="ECO:0000256" key="2">
    <source>
        <dbReference type="SAM" id="SignalP"/>
    </source>
</evidence>
<dbReference type="Pfam" id="PF13511">
    <property type="entry name" value="DUF4124"/>
    <property type="match status" value="1"/>
</dbReference>
<keyword evidence="2" id="KW-0732">Signal</keyword>
<sequence length="143" mass="15624">MYRTFARMLGLITLLGALGSTQANADTVYKWTDDEGGVHYGTRPPGGQKSTAIKPKTGHSEPVDYSHFSSEAEKEAAQAKQANGEKASTKNPERCKTAKSNLEILSRGGRVREPTDDGSFTYLDEEQKAARIEQAQQIIDESC</sequence>
<reference evidence="5" key="1">
    <citation type="journal article" date="2019" name="Int. J. Syst. Evol. Microbiol.">
        <title>The Global Catalogue of Microorganisms (GCM) 10K type strain sequencing project: providing services to taxonomists for standard genome sequencing and annotation.</title>
        <authorList>
            <consortium name="The Broad Institute Genomics Platform"/>
            <consortium name="The Broad Institute Genome Sequencing Center for Infectious Disease"/>
            <person name="Wu L."/>
            <person name="Ma J."/>
        </authorList>
    </citation>
    <scope>NUCLEOTIDE SEQUENCE [LARGE SCALE GENOMIC DNA]</scope>
    <source>
        <strain evidence="5">KCTC 52141</strain>
    </source>
</reference>
<evidence type="ECO:0000313" key="5">
    <source>
        <dbReference type="Proteomes" id="UP001595548"/>
    </source>
</evidence>
<protein>
    <submittedName>
        <fullName evidence="4">DUF4124 domain-containing protein</fullName>
    </submittedName>
</protein>
<keyword evidence="5" id="KW-1185">Reference proteome</keyword>
<organism evidence="4 5">
    <name type="scientific">Gilvimarinus japonicus</name>
    <dbReference type="NCBI Taxonomy" id="1796469"/>
    <lineage>
        <taxon>Bacteria</taxon>
        <taxon>Pseudomonadati</taxon>
        <taxon>Pseudomonadota</taxon>
        <taxon>Gammaproteobacteria</taxon>
        <taxon>Cellvibrionales</taxon>
        <taxon>Cellvibrionaceae</taxon>
        <taxon>Gilvimarinus</taxon>
    </lineage>
</organism>
<feature type="domain" description="DUF4124" evidence="3">
    <location>
        <begin position="17"/>
        <end position="62"/>
    </location>
</feature>
<evidence type="ECO:0000259" key="3">
    <source>
        <dbReference type="Pfam" id="PF13511"/>
    </source>
</evidence>
<dbReference type="InterPro" id="IPR025392">
    <property type="entry name" value="DUF4124"/>
</dbReference>